<feature type="domain" description="Serpin" evidence="7">
    <location>
        <begin position="55"/>
        <end position="418"/>
    </location>
</feature>
<dbReference type="FunFam" id="3.30.497.10:FF:000001">
    <property type="entry name" value="Serine protease inhibitor"/>
    <property type="match status" value="2"/>
</dbReference>
<evidence type="ECO:0000256" key="3">
    <source>
        <dbReference type="ARBA" id="ARBA00023180"/>
    </source>
</evidence>
<dbReference type="InterPro" id="IPR000215">
    <property type="entry name" value="Serpin_fam"/>
</dbReference>
<accession>A0A1S3EXL3</accession>
<dbReference type="FunFam" id="2.30.39.10:FF:000002">
    <property type="entry name" value="Serpin family D member 1"/>
    <property type="match status" value="1"/>
</dbReference>
<feature type="domain" description="Serpin" evidence="7">
    <location>
        <begin position="499"/>
        <end position="856"/>
    </location>
</feature>
<dbReference type="PANTHER" id="PTHR11461:SF274">
    <property type="entry name" value="PLASMA SERINE PROTEASE INHIBITOR"/>
    <property type="match status" value="1"/>
</dbReference>
<evidence type="ECO:0000256" key="5">
    <source>
        <dbReference type="SAM" id="MobiDB-lite"/>
    </source>
</evidence>
<dbReference type="GO" id="GO:0004867">
    <property type="term" value="F:serine-type endopeptidase inhibitor activity"/>
    <property type="evidence" value="ECO:0007669"/>
    <property type="project" value="UniProtKB-KW"/>
</dbReference>
<dbReference type="InParanoid" id="A0A1S3EXL3"/>
<dbReference type="CTD" id="5104"/>
<dbReference type="PROSITE" id="PS00284">
    <property type="entry name" value="SERPIN"/>
    <property type="match status" value="2"/>
</dbReference>
<dbReference type="SMART" id="SM00093">
    <property type="entry name" value="SERPIN"/>
    <property type="match status" value="2"/>
</dbReference>
<dbReference type="AlphaFoldDB" id="A0A1S3EXL3"/>
<keyword evidence="2 6" id="KW-0732">Signal</keyword>
<dbReference type="InterPro" id="IPR023795">
    <property type="entry name" value="Serpin_CS"/>
</dbReference>
<dbReference type="InterPro" id="IPR023796">
    <property type="entry name" value="Serpin_dom"/>
</dbReference>
<dbReference type="InterPro" id="IPR036186">
    <property type="entry name" value="Serpin_sf"/>
</dbReference>
<dbReference type="GeneID" id="105983377"/>
<keyword evidence="9" id="KW-0722">Serine protease inhibitor</keyword>
<keyword evidence="9" id="KW-0646">Protease inhibitor</keyword>
<dbReference type="Gene3D" id="2.30.39.10">
    <property type="entry name" value="Alpha-1-antitrypsin, domain 1"/>
    <property type="match status" value="2"/>
</dbReference>
<dbReference type="InterPro" id="IPR042178">
    <property type="entry name" value="Serpin_sf_1"/>
</dbReference>
<sequence length="856" mass="96634">MHRVLCLLLLVGFLDLSCGQGGNEAPNNNSDKQAQGAEEGPLHPQVTAGNMNFAFSLFHIIASESPEKNIFFSPLSISAALAMLSLGARGRSQTQLLTSLGFNLTELSTRNVHQGFQQLLRVLSLQDDRLEMRLGNVLLLSHDLELLPGFLNDTVAFYNPKIFRPHFEDAAGTVQLINDHVKKETRGKIIDLVSDLSPDTEMMLVNYIYFKGLWEKPFSVSKTRMDDFHVDAVTTVRVPMMRSWWPHWYFHDRYVPCSVLRLDYQGPVAAFFILPDPGKMKQVELMLTPMMLMKWNRLLQNRKFYRKVELHFPKFSISSSYELDQILSTLGFRDIFSQQANFSGITRQRKLHVSKSFHKATLDVNEAGAEAAAATGFSIAFLSAQHNPPVLRFNRPFFMILFSSRMQTVLFQGKVVKPTTSYCLPLLQTLLQPLQGSPVDPAYMLGIGAAIMKLVLLLCLMLLSPQVTTRRYHPREMKKKGRKPSGRATVASGPKDFTFDLYRSLASAAHGQNIFFSPVSVTTSLAMLCLGAQAHTKAQILESLGVHLQQRSEDQLHEDFKQLLQELSQPREGFQLTLGNALFMDPAIAIHDSFLRAMKTLYLADTFPVSFGDPIATMKQINDYVAKQTNGKIVDLIRNLDSTHFMVIVNYIFFKAKWETAFNIKNTQEQDFHVTPETAVQVPMMNRVDEFDYFLDQTLACRVVGVPYQGNATALFVLPNQGKMEQLENGLSQNTVKKWLRMFTKRELQLYLPRFSIEGSYQLEKILPRLGISDVFSSYADLSGITDHPNTQVSEMVHKAKVDVDEAGTRAAAATGVIFTFRSAQLSPPRIVFNKPFLLLILQNQNILFLGKVNHP</sequence>
<reference evidence="9" key="1">
    <citation type="submission" date="2025-08" db="UniProtKB">
        <authorList>
            <consortium name="RefSeq"/>
        </authorList>
    </citation>
    <scope>IDENTIFICATION</scope>
    <source>
        <tissue evidence="9">Kidney</tissue>
    </source>
</reference>
<dbReference type="FunFam" id="2.30.39.10:FF:000003">
    <property type="entry name" value="alpha-1-antitrypsin isoform X1"/>
    <property type="match status" value="1"/>
</dbReference>
<evidence type="ECO:0000256" key="2">
    <source>
        <dbReference type="ARBA" id="ARBA00022729"/>
    </source>
</evidence>
<dbReference type="OrthoDB" id="671595at2759"/>
<dbReference type="Proteomes" id="UP000081671">
    <property type="component" value="Unplaced"/>
</dbReference>
<proteinExistence type="inferred from homology"/>
<organism evidence="8 9">
    <name type="scientific">Dipodomys ordii</name>
    <name type="common">Ord's kangaroo rat</name>
    <dbReference type="NCBI Taxonomy" id="10020"/>
    <lineage>
        <taxon>Eukaryota</taxon>
        <taxon>Metazoa</taxon>
        <taxon>Chordata</taxon>
        <taxon>Craniata</taxon>
        <taxon>Vertebrata</taxon>
        <taxon>Euteleostomi</taxon>
        <taxon>Mammalia</taxon>
        <taxon>Eutheria</taxon>
        <taxon>Euarchontoglires</taxon>
        <taxon>Glires</taxon>
        <taxon>Rodentia</taxon>
        <taxon>Castorimorpha</taxon>
        <taxon>Heteromyidae</taxon>
        <taxon>Dipodomyinae</taxon>
        <taxon>Dipodomys</taxon>
    </lineage>
</organism>
<keyword evidence="3" id="KW-0325">Glycoprotein</keyword>
<evidence type="ECO:0000259" key="7">
    <source>
        <dbReference type="SMART" id="SM00093"/>
    </source>
</evidence>
<evidence type="ECO:0000313" key="9">
    <source>
        <dbReference type="RefSeq" id="XP_012868679.1"/>
    </source>
</evidence>
<dbReference type="Gene3D" id="3.30.497.10">
    <property type="entry name" value="Antithrombin, subunit I, domain 2"/>
    <property type="match status" value="2"/>
</dbReference>
<evidence type="ECO:0000256" key="4">
    <source>
        <dbReference type="RuleBase" id="RU000411"/>
    </source>
</evidence>
<dbReference type="SUPFAM" id="SSF56574">
    <property type="entry name" value="Serpins"/>
    <property type="match status" value="2"/>
</dbReference>
<dbReference type="Gene3D" id="2.10.310.10">
    <property type="entry name" value="Serpins superfamily"/>
    <property type="match status" value="1"/>
</dbReference>
<protein>
    <submittedName>
        <fullName evidence="9">Plasma serine protease inhibitor</fullName>
    </submittedName>
</protein>
<evidence type="ECO:0000256" key="1">
    <source>
        <dbReference type="ARBA" id="ARBA00009500"/>
    </source>
</evidence>
<dbReference type="RefSeq" id="XP_012868679.1">
    <property type="nucleotide sequence ID" value="XM_013013225.1"/>
</dbReference>
<dbReference type="InterPro" id="IPR042185">
    <property type="entry name" value="Serpin_sf_2"/>
</dbReference>
<feature type="signal peptide" evidence="6">
    <location>
        <begin position="1"/>
        <end position="19"/>
    </location>
</feature>
<gene>
    <name evidence="9" type="primary">Serpina5</name>
</gene>
<dbReference type="Pfam" id="PF00079">
    <property type="entry name" value="Serpin"/>
    <property type="match status" value="2"/>
</dbReference>
<keyword evidence="8" id="KW-1185">Reference proteome</keyword>
<dbReference type="STRING" id="10020.ENSDORP00000011014"/>
<evidence type="ECO:0000313" key="8">
    <source>
        <dbReference type="Proteomes" id="UP000081671"/>
    </source>
</evidence>
<name>A0A1S3EXL3_DIPOR</name>
<feature type="chain" id="PRO_5010189710" evidence="6">
    <location>
        <begin position="20"/>
        <end position="856"/>
    </location>
</feature>
<feature type="region of interest" description="Disordered" evidence="5">
    <location>
        <begin position="24"/>
        <end position="43"/>
    </location>
</feature>
<evidence type="ECO:0000256" key="6">
    <source>
        <dbReference type="SAM" id="SignalP"/>
    </source>
</evidence>
<dbReference type="KEGG" id="dord:105983377"/>
<dbReference type="PANTHER" id="PTHR11461">
    <property type="entry name" value="SERINE PROTEASE INHIBITOR, SERPIN"/>
    <property type="match status" value="1"/>
</dbReference>
<comment type="similarity">
    <text evidence="1 4">Belongs to the serpin family.</text>
</comment>
<dbReference type="GO" id="GO:0005615">
    <property type="term" value="C:extracellular space"/>
    <property type="evidence" value="ECO:0007669"/>
    <property type="project" value="InterPro"/>
</dbReference>